<dbReference type="InterPro" id="IPR002327">
    <property type="entry name" value="Cyt_c_1A/1B"/>
</dbReference>
<evidence type="ECO:0000313" key="9">
    <source>
        <dbReference type="Proteomes" id="UP000019141"/>
    </source>
</evidence>
<dbReference type="PRINTS" id="PR00604">
    <property type="entry name" value="CYTCHRMECIAB"/>
</dbReference>
<keyword evidence="9" id="KW-1185">Reference proteome</keyword>
<name>W4LUN6_ENTF1</name>
<evidence type="ECO:0000313" key="8">
    <source>
        <dbReference type="EMBL" id="ETX01147.1"/>
    </source>
</evidence>
<keyword evidence="2 6" id="KW-0349">Heme</keyword>
<dbReference type="PANTHER" id="PTHR11961">
    <property type="entry name" value="CYTOCHROME C"/>
    <property type="match status" value="1"/>
</dbReference>
<keyword evidence="3 6" id="KW-0479">Metal-binding</keyword>
<dbReference type="EMBL" id="AZHW01000265">
    <property type="protein sequence ID" value="ETX01147.1"/>
    <property type="molecule type" value="Genomic_DNA"/>
</dbReference>
<sequence length="321" mass="34224">MCAWARNVGVMLGLILVAAAGMAAERLGLGTVATPEQVAGWDIDVRPDGQGLPPGRGSALEGEDVYLQQCAVCHGEFGEGVGRYPVLVGGEASLATDDPLKTIGSYWPYAPTVFDYIRRTMPFGAAQTLSDDQVYALTAFLLFMNEIVGEDFVADQTSLPAVEMPNRHGFISDERPDVPSGALCMNNCQKAVTVTGWAQRINITPSANVTARAAPNPNEISPGRIAFNPCKACHSLAQGEHKVGPSLYGLFGRQAGSVSDFLNYSSAMQEVGIVWTEATVRAFLKSPSTYIDGTNMPFSGIQSDGQLDDLIAFLKHSTADQ</sequence>
<keyword evidence="1" id="KW-0813">Transport</keyword>
<dbReference type="PATRIC" id="fig|1429438.4.peg.1792"/>
<dbReference type="GO" id="GO:0020037">
    <property type="term" value="F:heme binding"/>
    <property type="evidence" value="ECO:0007669"/>
    <property type="project" value="InterPro"/>
</dbReference>
<dbReference type="Gene3D" id="1.10.760.10">
    <property type="entry name" value="Cytochrome c-like domain"/>
    <property type="match status" value="2"/>
</dbReference>
<dbReference type="GO" id="GO:0046872">
    <property type="term" value="F:metal ion binding"/>
    <property type="evidence" value="ECO:0007669"/>
    <property type="project" value="UniProtKB-KW"/>
</dbReference>
<dbReference type="Pfam" id="PF00034">
    <property type="entry name" value="Cytochrom_C"/>
    <property type="match status" value="2"/>
</dbReference>
<evidence type="ECO:0000256" key="5">
    <source>
        <dbReference type="ARBA" id="ARBA00023004"/>
    </source>
</evidence>
<keyword evidence="4" id="KW-0249">Electron transport</keyword>
<gene>
    <name evidence="8" type="ORF">ETSY1_08525</name>
</gene>
<dbReference type="InterPro" id="IPR009056">
    <property type="entry name" value="Cyt_c-like_dom"/>
</dbReference>
<evidence type="ECO:0000256" key="4">
    <source>
        <dbReference type="ARBA" id="ARBA00022982"/>
    </source>
</evidence>
<keyword evidence="5 6" id="KW-0408">Iron</keyword>
<protein>
    <recommendedName>
        <fullName evidence="7">Cytochrome c domain-containing protein</fullName>
    </recommendedName>
</protein>
<feature type="domain" description="Cytochrome c" evidence="7">
    <location>
        <begin position="218"/>
        <end position="318"/>
    </location>
</feature>
<dbReference type="SUPFAM" id="SSF46626">
    <property type="entry name" value="Cytochrome c"/>
    <property type="match status" value="2"/>
</dbReference>
<accession>W4LUN6</accession>
<proteinExistence type="predicted"/>
<evidence type="ECO:0000259" key="7">
    <source>
        <dbReference type="PROSITE" id="PS51007"/>
    </source>
</evidence>
<reference evidence="8 9" key="1">
    <citation type="journal article" date="2014" name="Nature">
        <title>An environmental bacterial taxon with a large and distinct metabolic repertoire.</title>
        <authorList>
            <person name="Wilson M.C."/>
            <person name="Mori T."/>
            <person name="Ruckert C."/>
            <person name="Uria A.R."/>
            <person name="Helf M.J."/>
            <person name="Takada K."/>
            <person name="Gernert C."/>
            <person name="Steffens U.A."/>
            <person name="Heycke N."/>
            <person name="Schmitt S."/>
            <person name="Rinke C."/>
            <person name="Helfrich E.J."/>
            <person name="Brachmann A.O."/>
            <person name="Gurgui C."/>
            <person name="Wakimoto T."/>
            <person name="Kracht M."/>
            <person name="Crusemann M."/>
            <person name="Hentschel U."/>
            <person name="Abe I."/>
            <person name="Matsunaga S."/>
            <person name="Kalinowski J."/>
            <person name="Takeyama H."/>
            <person name="Piel J."/>
        </authorList>
    </citation>
    <scope>NUCLEOTIDE SEQUENCE [LARGE SCALE GENOMIC DNA]</scope>
    <source>
        <strain evidence="9">TSY1</strain>
    </source>
</reference>
<organism evidence="8 9">
    <name type="scientific">Entotheonella factor</name>
    <dbReference type="NCBI Taxonomy" id="1429438"/>
    <lineage>
        <taxon>Bacteria</taxon>
        <taxon>Pseudomonadati</taxon>
        <taxon>Nitrospinota/Tectimicrobiota group</taxon>
        <taxon>Candidatus Tectimicrobiota</taxon>
        <taxon>Candidatus Entotheonellia</taxon>
        <taxon>Candidatus Entotheonellales</taxon>
        <taxon>Candidatus Entotheonellaceae</taxon>
        <taxon>Candidatus Entotheonella</taxon>
    </lineage>
</organism>
<dbReference type="AlphaFoldDB" id="W4LUN6"/>
<feature type="domain" description="Cytochrome c" evidence="7">
    <location>
        <begin position="57"/>
        <end position="145"/>
    </location>
</feature>
<dbReference type="GO" id="GO:0009055">
    <property type="term" value="F:electron transfer activity"/>
    <property type="evidence" value="ECO:0007669"/>
    <property type="project" value="InterPro"/>
</dbReference>
<dbReference type="InterPro" id="IPR036909">
    <property type="entry name" value="Cyt_c-like_dom_sf"/>
</dbReference>
<evidence type="ECO:0000256" key="6">
    <source>
        <dbReference type="PROSITE-ProRule" id="PRU00433"/>
    </source>
</evidence>
<evidence type="ECO:0000256" key="1">
    <source>
        <dbReference type="ARBA" id="ARBA00022448"/>
    </source>
</evidence>
<dbReference type="PROSITE" id="PS51007">
    <property type="entry name" value="CYTC"/>
    <property type="match status" value="2"/>
</dbReference>
<dbReference type="Proteomes" id="UP000019141">
    <property type="component" value="Unassembled WGS sequence"/>
</dbReference>
<dbReference type="HOGENOM" id="CLU_052974_0_0_7"/>
<comment type="caution">
    <text evidence="8">The sequence shown here is derived from an EMBL/GenBank/DDBJ whole genome shotgun (WGS) entry which is preliminary data.</text>
</comment>
<evidence type="ECO:0000256" key="2">
    <source>
        <dbReference type="ARBA" id="ARBA00022617"/>
    </source>
</evidence>
<evidence type="ECO:0000256" key="3">
    <source>
        <dbReference type="ARBA" id="ARBA00022723"/>
    </source>
</evidence>